<evidence type="ECO:0000313" key="5">
    <source>
        <dbReference type="Proteomes" id="UP001595823"/>
    </source>
</evidence>
<proteinExistence type="predicted"/>
<dbReference type="InterPro" id="IPR025331">
    <property type="entry name" value="TNT"/>
</dbReference>
<feature type="region of interest" description="Disordered" evidence="1">
    <location>
        <begin position="158"/>
        <end position="191"/>
    </location>
</feature>
<feature type="signal peptide" evidence="2">
    <location>
        <begin position="1"/>
        <end position="27"/>
    </location>
</feature>
<comment type="caution">
    <text evidence="4">The sequence shown here is derived from an EMBL/GenBank/DDBJ whole genome shotgun (WGS) entry which is preliminary data.</text>
</comment>
<reference evidence="5" key="1">
    <citation type="journal article" date="2019" name="Int. J. Syst. Evol. Microbiol.">
        <title>The Global Catalogue of Microorganisms (GCM) 10K type strain sequencing project: providing services to taxonomists for standard genome sequencing and annotation.</title>
        <authorList>
            <consortium name="The Broad Institute Genomics Platform"/>
            <consortium name="The Broad Institute Genome Sequencing Center for Infectious Disease"/>
            <person name="Wu L."/>
            <person name="Ma J."/>
        </authorList>
    </citation>
    <scope>NUCLEOTIDE SEQUENCE [LARGE SCALE GENOMIC DNA]</scope>
    <source>
        <strain evidence="5">IBRC-M 10908</strain>
    </source>
</reference>
<evidence type="ECO:0000259" key="3">
    <source>
        <dbReference type="Pfam" id="PF14021"/>
    </source>
</evidence>
<evidence type="ECO:0000256" key="1">
    <source>
        <dbReference type="SAM" id="MobiDB-lite"/>
    </source>
</evidence>
<dbReference type="EMBL" id="JBHSDK010000005">
    <property type="protein sequence ID" value="MFC4334361.1"/>
    <property type="molecule type" value="Genomic_DNA"/>
</dbReference>
<protein>
    <submittedName>
        <fullName evidence="4">Glycohydrolase toxin TNT-related protein</fullName>
    </submittedName>
</protein>
<dbReference type="PANTHER" id="PTHR42059">
    <property type="entry name" value="TNT DOMAIN-CONTAINING PROTEIN"/>
    <property type="match status" value="1"/>
</dbReference>
<organism evidence="4 5">
    <name type="scientific">Salininema proteolyticum</name>
    <dbReference type="NCBI Taxonomy" id="1607685"/>
    <lineage>
        <taxon>Bacteria</taxon>
        <taxon>Bacillati</taxon>
        <taxon>Actinomycetota</taxon>
        <taxon>Actinomycetes</taxon>
        <taxon>Glycomycetales</taxon>
        <taxon>Glycomycetaceae</taxon>
        <taxon>Salininema</taxon>
    </lineage>
</organism>
<dbReference type="RefSeq" id="WP_380618101.1">
    <property type="nucleotide sequence ID" value="NZ_JBHSDK010000005.1"/>
</dbReference>
<keyword evidence="5" id="KW-1185">Reference proteome</keyword>
<sequence>MFGVLLRWGTTLAVVVAMAVPSAVAGAAPAFDDEPVLAAALDGPDAVSAGRWVDIELSVANTGSAEASGVKVAGEVPSTYPSVIVFDDLDEDCLVDRRTFTCRFETLDPRAEVKKTLHFTSNSDLDSDRAVDVRVLATASGAVADYAATSTSVIAVGDAAPVPSPRGGDRDNPPAPDATPDEINWPPDNGFDGESKIVTLEPGDRVDRYGHPGGTFVAEAGTPYEQRALVPGSDEREFHTYEVVRPFDAEGGLTAPWFGEPGGGIQYLLPDRVQRLIDNGYLREV</sequence>
<name>A0ABV8TVF1_9ACTN</name>
<keyword evidence="2" id="KW-0732">Signal</keyword>
<evidence type="ECO:0000313" key="4">
    <source>
        <dbReference type="EMBL" id="MFC4334361.1"/>
    </source>
</evidence>
<dbReference type="InterPro" id="IPR053024">
    <property type="entry name" value="Fungal_surface_NADase"/>
</dbReference>
<gene>
    <name evidence="4" type="ORF">ACFPET_04020</name>
</gene>
<feature type="chain" id="PRO_5047539411" evidence="2">
    <location>
        <begin position="28"/>
        <end position="285"/>
    </location>
</feature>
<feature type="domain" description="TNT" evidence="3">
    <location>
        <begin position="199"/>
        <end position="285"/>
    </location>
</feature>
<dbReference type="PANTHER" id="PTHR42059:SF1">
    <property type="entry name" value="TNT DOMAIN-CONTAINING PROTEIN"/>
    <property type="match status" value="1"/>
</dbReference>
<dbReference type="Pfam" id="PF14021">
    <property type="entry name" value="TNT"/>
    <property type="match status" value="1"/>
</dbReference>
<accession>A0ABV8TVF1</accession>
<dbReference type="Proteomes" id="UP001595823">
    <property type="component" value="Unassembled WGS sequence"/>
</dbReference>
<evidence type="ECO:0000256" key="2">
    <source>
        <dbReference type="SAM" id="SignalP"/>
    </source>
</evidence>